<organism evidence="2 3">
    <name type="scientific">Halobacillus naozhouensis</name>
    <dbReference type="NCBI Taxonomy" id="554880"/>
    <lineage>
        <taxon>Bacteria</taxon>
        <taxon>Bacillati</taxon>
        <taxon>Bacillota</taxon>
        <taxon>Bacilli</taxon>
        <taxon>Bacillales</taxon>
        <taxon>Bacillaceae</taxon>
        <taxon>Halobacillus</taxon>
    </lineage>
</organism>
<reference evidence="2 3" key="1">
    <citation type="submission" date="2023-04" db="EMBL/GenBank/DDBJ databases">
        <title>Genome sequence of Halobacillus naozhouensis KACC 21980.</title>
        <authorList>
            <person name="Kim S."/>
            <person name="Heo J."/>
            <person name="Kwon S.-W."/>
        </authorList>
    </citation>
    <scope>NUCLEOTIDE SEQUENCE [LARGE SCALE GENOMIC DNA]</scope>
    <source>
        <strain evidence="2 3">KCTC 13234</strain>
    </source>
</reference>
<keyword evidence="1" id="KW-0812">Transmembrane</keyword>
<name>A0ABY8IYK5_9BACI</name>
<dbReference type="Proteomes" id="UP001221597">
    <property type="component" value="Chromosome"/>
</dbReference>
<feature type="transmembrane region" description="Helical" evidence="1">
    <location>
        <begin position="33"/>
        <end position="53"/>
    </location>
</feature>
<keyword evidence="3" id="KW-1185">Reference proteome</keyword>
<evidence type="ECO:0000313" key="2">
    <source>
        <dbReference type="EMBL" id="WFT75313.1"/>
    </source>
</evidence>
<evidence type="ECO:0000313" key="3">
    <source>
        <dbReference type="Proteomes" id="UP001221597"/>
    </source>
</evidence>
<keyword evidence="1" id="KW-0472">Membrane</keyword>
<evidence type="ECO:0000256" key="1">
    <source>
        <dbReference type="SAM" id="Phobius"/>
    </source>
</evidence>
<sequence>MDYRKMFLLYGILFSCLSVFVLFMAIVQSYSLYGFYFMLAMAITSICLSYFLPITKLKDEQMKLSQKNESYYSYFWM</sequence>
<protein>
    <submittedName>
        <fullName evidence="2">Uncharacterized protein</fullName>
    </submittedName>
</protein>
<accession>A0ABY8IYK5</accession>
<keyword evidence="1" id="KW-1133">Transmembrane helix</keyword>
<dbReference type="PROSITE" id="PS51257">
    <property type="entry name" value="PROKAR_LIPOPROTEIN"/>
    <property type="match status" value="1"/>
</dbReference>
<dbReference type="EMBL" id="CP121671">
    <property type="protein sequence ID" value="WFT75313.1"/>
    <property type="molecule type" value="Genomic_DNA"/>
</dbReference>
<gene>
    <name evidence="2" type="ORF">P9989_02645</name>
</gene>
<dbReference type="RefSeq" id="WP_283077278.1">
    <property type="nucleotide sequence ID" value="NZ_CP121671.1"/>
</dbReference>
<proteinExistence type="predicted"/>
<feature type="transmembrane region" description="Helical" evidence="1">
    <location>
        <begin position="7"/>
        <end position="27"/>
    </location>
</feature>